<dbReference type="InterPro" id="IPR036010">
    <property type="entry name" value="2Fe-2S_ferredoxin-like_sf"/>
</dbReference>
<dbReference type="EMBL" id="CADCWE010000175">
    <property type="protein sequence ID" value="CAA9548335.1"/>
    <property type="molecule type" value="Genomic_DNA"/>
</dbReference>
<dbReference type="GO" id="GO:0051536">
    <property type="term" value="F:iron-sulfur cluster binding"/>
    <property type="evidence" value="ECO:0007669"/>
    <property type="project" value="InterPro"/>
</dbReference>
<dbReference type="PROSITE" id="PS51085">
    <property type="entry name" value="2FE2S_FER_2"/>
    <property type="match status" value="1"/>
</dbReference>
<protein>
    <submittedName>
        <fullName evidence="3">Ferredoxin</fullName>
    </submittedName>
</protein>
<sequence>MPTIKIDGIGESGCDEGRRLVLCIEDAGVDILHRCGGNARCTTCRVAILDGDPGPMTGPEAERLGRIADLDPTTRLSCQVQVRSDLSVRVLHRLRDNPDMDDPGPRPIEWPADGPLPPE</sequence>
<accession>A0A6J4UEW3</accession>
<name>A0A6J4UEW3_9BACT</name>
<dbReference type="InterPro" id="IPR001041">
    <property type="entry name" value="2Fe-2S_ferredoxin-type"/>
</dbReference>
<feature type="region of interest" description="Disordered" evidence="1">
    <location>
        <begin position="94"/>
        <end position="119"/>
    </location>
</feature>
<dbReference type="Gene3D" id="3.10.20.30">
    <property type="match status" value="1"/>
</dbReference>
<reference evidence="3" key="1">
    <citation type="submission" date="2020-02" db="EMBL/GenBank/DDBJ databases">
        <authorList>
            <person name="Meier V. D."/>
        </authorList>
    </citation>
    <scope>NUCLEOTIDE SEQUENCE</scope>
    <source>
        <strain evidence="3">AVDCRST_MAG73</strain>
    </source>
</reference>
<feature type="domain" description="2Fe-2S ferredoxin-type" evidence="2">
    <location>
        <begin position="1"/>
        <end position="94"/>
    </location>
</feature>
<dbReference type="Pfam" id="PF00111">
    <property type="entry name" value="Fer2"/>
    <property type="match status" value="1"/>
</dbReference>
<evidence type="ECO:0000256" key="1">
    <source>
        <dbReference type="SAM" id="MobiDB-lite"/>
    </source>
</evidence>
<dbReference type="CDD" id="cd00207">
    <property type="entry name" value="fer2"/>
    <property type="match status" value="1"/>
</dbReference>
<organism evidence="3">
    <name type="scientific">uncultured Thermomicrobiales bacterium</name>
    <dbReference type="NCBI Taxonomy" id="1645740"/>
    <lineage>
        <taxon>Bacteria</taxon>
        <taxon>Pseudomonadati</taxon>
        <taxon>Thermomicrobiota</taxon>
        <taxon>Thermomicrobia</taxon>
        <taxon>Thermomicrobiales</taxon>
        <taxon>environmental samples</taxon>
    </lineage>
</organism>
<gene>
    <name evidence="3" type="ORF">AVDCRST_MAG73-2633</name>
</gene>
<dbReference type="SUPFAM" id="SSF54292">
    <property type="entry name" value="2Fe-2S ferredoxin-like"/>
    <property type="match status" value="1"/>
</dbReference>
<evidence type="ECO:0000313" key="3">
    <source>
        <dbReference type="EMBL" id="CAA9548335.1"/>
    </source>
</evidence>
<evidence type="ECO:0000259" key="2">
    <source>
        <dbReference type="PROSITE" id="PS51085"/>
    </source>
</evidence>
<dbReference type="InterPro" id="IPR012675">
    <property type="entry name" value="Beta-grasp_dom_sf"/>
</dbReference>
<dbReference type="AlphaFoldDB" id="A0A6J4UEW3"/>
<proteinExistence type="predicted"/>